<dbReference type="STRING" id="292415.Tbd_2169"/>
<gene>
    <name evidence="2" type="ordered locus">Tbd_2169</name>
</gene>
<dbReference type="InterPro" id="IPR029063">
    <property type="entry name" value="SAM-dependent_MTases_sf"/>
</dbReference>
<dbReference type="HOGENOM" id="CLU_049344_5_1_4"/>
<dbReference type="KEGG" id="tbd:Tbd_2169"/>
<organism evidence="2 3">
    <name type="scientific">Thiobacillus denitrificans (strain ATCC 25259 / T1)</name>
    <dbReference type="NCBI Taxonomy" id="292415"/>
    <lineage>
        <taxon>Bacteria</taxon>
        <taxon>Pseudomonadati</taxon>
        <taxon>Pseudomonadota</taxon>
        <taxon>Betaproteobacteria</taxon>
        <taxon>Nitrosomonadales</taxon>
        <taxon>Thiobacillaceae</taxon>
        <taxon>Thiobacillus</taxon>
    </lineage>
</organism>
<dbReference type="OrthoDB" id="9797252at2"/>
<sequence length="248" mass="27240">MTGFKDHFSSGSEGYAAYRPDYPATLFAWLSSLCAERRLAWDCATGSGQAARGLAAHFPRVVASDASAEQVRHATPHPGVDYRVATAEASGLAERSVDLVTVAQAAHWFDLPRFYAEVARVLKPAGVAALWGYGRIVLPGAMDAPLRYFYAETVGPYWPAERALIDDAYRGLDFPFVEIPPPAFAIEVAWTLPRLIDYLSTWSAVKRFQTARGRDPLPALNAELAPLWGDANAAMTLRWPLFLRVGRV</sequence>
<dbReference type="CDD" id="cd02440">
    <property type="entry name" value="AdoMet_MTases"/>
    <property type="match status" value="1"/>
</dbReference>
<dbReference type="eggNOG" id="COG2226">
    <property type="taxonomic scope" value="Bacteria"/>
</dbReference>
<keyword evidence="3" id="KW-1185">Reference proteome</keyword>
<dbReference type="SUPFAM" id="SSF53335">
    <property type="entry name" value="S-adenosyl-L-methionine-dependent methyltransferases"/>
    <property type="match status" value="1"/>
</dbReference>
<name>Q3SGX1_THIDA</name>
<evidence type="ECO:0000313" key="2">
    <source>
        <dbReference type="EMBL" id="AAZ98122.1"/>
    </source>
</evidence>
<dbReference type="EMBL" id="CP000116">
    <property type="protein sequence ID" value="AAZ98122.1"/>
    <property type="molecule type" value="Genomic_DNA"/>
</dbReference>
<evidence type="ECO:0000313" key="3">
    <source>
        <dbReference type="Proteomes" id="UP000008291"/>
    </source>
</evidence>
<protein>
    <recommendedName>
        <fullName evidence="1">Methyltransferase type 11 domain-containing protein</fullName>
    </recommendedName>
</protein>
<dbReference type="AlphaFoldDB" id="Q3SGX1"/>
<reference evidence="2 3" key="1">
    <citation type="journal article" date="2006" name="J. Bacteriol.">
        <title>The genome sequence of the obligately chemolithoautotrophic, facultatively anaerobic bacterium Thiobacillus denitrificans.</title>
        <authorList>
            <person name="Beller H.R."/>
            <person name="Chain P.S."/>
            <person name="Letain T.E."/>
            <person name="Chakicherla A."/>
            <person name="Larimer F.W."/>
            <person name="Richardson P.M."/>
            <person name="Coleman M.A."/>
            <person name="Wood A.P."/>
            <person name="Kelly D.P."/>
        </authorList>
    </citation>
    <scope>NUCLEOTIDE SEQUENCE [LARGE SCALE GENOMIC DNA]</scope>
    <source>
        <strain evidence="2 3">ATCC 25259</strain>
    </source>
</reference>
<dbReference type="PANTHER" id="PTHR45180">
    <property type="entry name" value="OS01G0307686 PROTEIN"/>
    <property type="match status" value="1"/>
</dbReference>
<dbReference type="InterPro" id="IPR013216">
    <property type="entry name" value="Methyltransf_11"/>
</dbReference>
<dbReference type="Gene3D" id="3.40.50.150">
    <property type="entry name" value="Vaccinia Virus protein VP39"/>
    <property type="match status" value="1"/>
</dbReference>
<dbReference type="RefSeq" id="WP_011312681.1">
    <property type="nucleotide sequence ID" value="NC_007404.1"/>
</dbReference>
<dbReference type="GO" id="GO:0008757">
    <property type="term" value="F:S-adenosylmethionine-dependent methyltransferase activity"/>
    <property type="evidence" value="ECO:0007669"/>
    <property type="project" value="InterPro"/>
</dbReference>
<dbReference type="PANTHER" id="PTHR45180:SF1">
    <property type="entry name" value="OS01G0307686 PROTEIN"/>
    <property type="match status" value="1"/>
</dbReference>
<dbReference type="Proteomes" id="UP000008291">
    <property type="component" value="Chromosome"/>
</dbReference>
<accession>Q3SGX1</accession>
<dbReference type="Pfam" id="PF08241">
    <property type="entry name" value="Methyltransf_11"/>
    <property type="match status" value="1"/>
</dbReference>
<proteinExistence type="predicted"/>
<feature type="domain" description="Methyltransferase type 11" evidence="1">
    <location>
        <begin position="42"/>
        <end position="129"/>
    </location>
</feature>
<evidence type="ECO:0000259" key="1">
    <source>
        <dbReference type="Pfam" id="PF08241"/>
    </source>
</evidence>